<keyword evidence="2" id="KW-1185">Reference proteome</keyword>
<gene>
    <name evidence="1" type="ORF">GCM10023167_15080</name>
</gene>
<organism evidence="1 2">
    <name type="scientific">Brevibacterium pityocampae</name>
    <dbReference type="NCBI Taxonomy" id="506594"/>
    <lineage>
        <taxon>Bacteria</taxon>
        <taxon>Bacillati</taxon>
        <taxon>Actinomycetota</taxon>
        <taxon>Actinomycetes</taxon>
        <taxon>Micrococcales</taxon>
        <taxon>Brevibacteriaceae</taxon>
        <taxon>Brevibacterium</taxon>
    </lineage>
</organism>
<reference evidence="2" key="1">
    <citation type="journal article" date="2019" name="Int. J. Syst. Evol. Microbiol.">
        <title>The Global Catalogue of Microorganisms (GCM) 10K type strain sequencing project: providing services to taxonomists for standard genome sequencing and annotation.</title>
        <authorList>
            <consortium name="The Broad Institute Genomics Platform"/>
            <consortium name="The Broad Institute Genome Sequencing Center for Infectious Disease"/>
            <person name="Wu L."/>
            <person name="Ma J."/>
        </authorList>
    </citation>
    <scope>NUCLEOTIDE SEQUENCE [LARGE SCALE GENOMIC DNA]</scope>
    <source>
        <strain evidence="2">JCM 17808</strain>
    </source>
</reference>
<protein>
    <submittedName>
        <fullName evidence="1">Uncharacterized protein</fullName>
    </submittedName>
</protein>
<sequence>MTMIVTVQVTQVISMPEPCLSVAGRRPARGRREGCGAQDAMRSAATSLSACGAARTRQASASGPRADGSVLTDAALRILPHQQQESV</sequence>
<name>A0ABP8JE85_9MICO</name>
<dbReference type="Proteomes" id="UP001500642">
    <property type="component" value="Unassembled WGS sequence"/>
</dbReference>
<dbReference type="EMBL" id="BAABGL010000006">
    <property type="protein sequence ID" value="GAA4389369.1"/>
    <property type="molecule type" value="Genomic_DNA"/>
</dbReference>
<comment type="caution">
    <text evidence="1">The sequence shown here is derived from an EMBL/GenBank/DDBJ whole genome shotgun (WGS) entry which is preliminary data.</text>
</comment>
<proteinExistence type="predicted"/>
<evidence type="ECO:0000313" key="1">
    <source>
        <dbReference type="EMBL" id="GAA4389369.1"/>
    </source>
</evidence>
<evidence type="ECO:0000313" key="2">
    <source>
        <dbReference type="Proteomes" id="UP001500642"/>
    </source>
</evidence>
<accession>A0ABP8JE85</accession>